<evidence type="ECO:0000256" key="2">
    <source>
        <dbReference type="SAM" id="Phobius"/>
    </source>
</evidence>
<proteinExistence type="predicted"/>
<feature type="compositionally biased region" description="Acidic residues" evidence="1">
    <location>
        <begin position="35"/>
        <end position="49"/>
    </location>
</feature>
<keyword evidence="2" id="KW-0472">Membrane</keyword>
<evidence type="ECO:0000313" key="3">
    <source>
        <dbReference type="EMBL" id="KAF9151820.1"/>
    </source>
</evidence>
<dbReference type="AlphaFoldDB" id="A0A9P5S3L1"/>
<keyword evidence="2" id="KW-1133">Transmembrane helix</keyword>
<name>A0A9P5S3L1_9FUNG</name>
<evidence type="ECO:0000256" key="1">
    <source>
        <dbReference type="SAM" id="MobiDB-lite"/>
    </source>
</evidence>
<feature type="transmembrane region" description="Helical" evidence="2">
    <location>
        <begin position="114"/>
        <end position="134"/>
    </location>
</feature>
<sequence>MAGSSRGSGHDPLKRRNNVIHPSGAVMKSRHNWDGDEDDDGDDDDEWYDESGNHGHGHHADHQGTNGRQGTMDGTHDESGTFTGTYTVTIVPGAAATNPAGQPRMTGRPSAASVINTRCGAGFALVSLILAIYFL</sequence>
<keyword evidence="4" id="KW-1185">Reference proteome</keyword>
<evidence type="ECO:0000313" key="4">
    <source>
        <dbReference type="Proteomes" id="UP000748756"/>
    </source>
</evidence>
<gene>
    <name evidence="3" type="ORF">BG015_006176</name>
</gene>
<dbReference type="EMBL" id="JAAAUQ010000291">
    <property type="protein sequence ID" value="KAF9151820.1"/>
    <property type="molecule type" value="Genomic_DNA"/>
</dbReference>
<reference evidence="3" key="1">
    <citation type="journal article" date="2020" name="Fungal Divers.">
        <title>Resolving the Mortierellaceae phylogeny through synthesis of multi-gene phylogenetics and phylogenomics.</title>
        <authorList>
            <person name="Vandepol N."/>
            <person name="Liber J."/>
            <person name="Desiro A."/>
            <person name="Na H."/>
            <person name="Kennedy M."/>
            <person name="Barry K."/>
            <person name="Grigoriev I.V."/>
            <person name="Miller A.N."/>
            <person name="O'Donnell K."/>
            <person name="Stajich J.E."/>
            <person name="Bonito G."/>
        </authorList>
    </citation>
    <scope>NUCLEOTIDE SEQUENCE</scope>
    <source>
        <strain evidence="3">NRRL 6426</strain>
    </source>
</reference>
<dbReference type="OrthoDB" id="2440696at2759"/>
<dbReference type="Proteomes" id="UP000748756">
    <property type="component" value="Unassembled WGS sequence"/>
</dbReference>
<comment type="caution">
    <text evidence="3">The sequence shown here is derived from an EMBL/GenBank/DDBJ whole genome shotgun (WGS) entry which is preliminary data.</text>
</comment>
<accession>A0A9P5S3L1</accession>
<keyword evidence="2" id="KW-0812">Transmembrane</keyword>
<feature type="region of interest" description="Disordered" evidence="1">
    <location>
        <begin position="1"/>
        <end position="86"/>
    </location>
</feature>
<organism evidence="3 4">
    <name type="scientific">Linnemannia schmuckeri</name>
    <dbReference type="NCBI Taxonomy" id="64567"/>
    <lineage>
        <taxon>Eukaryota</taxon>
        <taxon>Fungi</taxon>
        <taxon>Fungi incertae sedis</taxon>
        <taxon>Mucoromycota</taxon>
        <taxon>Mortierellomycotina</taxon>
        <taxon>Mortierellomycetes</taxon>
        <taxon>Mortierellales</taxon>
        <taxon>Mortierellaceae</taxon>
        <taxon>Linnemannia</taxon>
    </lineage>
</organism>
<protein>
    <submittedName>
        <fullName evidence="3">Uncharacterized protein</fullName>
    </submittedName>
</protein>